<dbReference type="eggNOG" id="ENOG502SR7H">
    <property type="taxonomic scope" value="Eukaryota"/>
</dbReference>
<dbReference type="KEGG" id="pfy:PFICI_08229"/>
<sequence>MGLQLTFLNTSHAPTQGAAETKRMRAHVNKVNFAKRRQRLIEEQRGKHDTDAISKFATPELHKRKGPSYISADQPLLTMTNHTTSSIHYLLCQFRPFVFPEGIGGPGSAAEAAWVHLLLSEPALVEASVSIGLKHNPRRQCMWGLRESAIRKGRAIKMINERLDTPSGLTDGLLSAVFTLTWAEHLGSDANAMKIHSEGLAQMIKLRRLSGNNDVPPWLSDFLLYASMAHNIPAARDMHKQLIQALCDNNTPDLMDINYIQSQIDRLCQDIDAYHADSKEKDQRKARIDVQFRRLQSDVDTLLRTQDHHIRTLRRSIQLFLLLLWPSTAQHELRTLAKDLRQALEEPHIRLCSTVDLPVWQFSVGASAADPQGDTRSWFIDRLTDLSVTMNVRMLEQGTASLASSFMPDACVLEKFKAIWRQVDCSVVHRSGGGIKHEYVRK</sequence>
<dbReference type="HOGENOM" id="CLU_051876_0_0_1"/>
<dbReference type="Proteomes" id="UP000030651">
    <property type="component" value="Unassembled WGS sequence"/>
</dbReference>
<evidence type="ECO:0000313" key="1">
    <source>
        <dbReference type="EMBL" id="ETS80700.1"/>
    </source>
</evidence>
<dbReference type="InParanoid" id="W3X3P4"/>
<dbReference type="OrthoDB" id="4158087at2759"/>
<name>W3X3P4_PESFW</name>
<keyword evidence="2" id="KW-1185">Reference proteome</keyword>
<accession>W3X3P4</accession>
<proteinExistence type="predicted"/>
<dbReference type="EMBL" id="KI912113">
    <property type="protein sequence ID" value="ETS80700.1"/>
    <property type="molecule type" value="Genomic_DNA"/>
</dbReference>
<dbReference type="GeneID" id="19273242"/>
<gene>
    <name evidence="1" type="ORF">PFICI_08229</name>
</gene>
<protein>
    <submittedName>
        <fullName evidence="1">Uncharacterized protein</fullName>
    </submittedName>
</protein>
<evidence type="ECO:0000313" key="2">
    <source>
        <dbReference type="Proteomes" id="UP000030651"/>
    </source>
</evidence>
<dbReference type="RefSeq" id="XP_007835001.1">
    <property type="nucleotide sequence ID" value="XM_007836810.1"/>
</dbReference>
<dbReference type="PANTHER" id="PTHR37540:SF5">
    <property type="entry name" value="TRANSCRIPTION FACTOR DOMAIN-CONTAINING PROTEIN"/>
    <property type="match status" value="1"/>
</dbReference>
<dbReference type="AlphaFoldDB" id="W3X3P4"/>
<reference evidence="2" key="1">
    <citation type="journal article" date="2015" name="BMC Genomics">
        <title>Genomic and transcriptomic analysis of the endophytic fungus Pestalotiopsis fici reveals its lifestyle and high potential for synthesis of natural products.</title>
        <authorList>
            <person name="Wang X."/>
            <person name="Zhang X."/>
            <person name="Liu L."/>
            <person name="Xiang M."/>
            <person name="Wang W."/>
            <person name="Sun X."/>
            <person name="Che Y."/>
            <person name="Guo L."/>
            <person name="Liu G."/>
            <person name="Guo L."/>
            <person name="Wang C."/>
            <person name="Yin W.B."/>
            <person name="Stadler M."/>
            <person name="Zhang X."/>
            <person name="Liu X."/>
        </authorList>
    </citation>
    <scope>NUCLEOTIDE SEQUENCE [LARGE SCALE GENOMIC DNA]</scope>
    <source>
        <strain evidence="2">W106-1 / CGMCC3.15140</strain>
    </source>
</reference>
<dbReference type="OMA" id="LCASMEL"/>
<organism evidence="1 2">
    <name type="scientific">Pestalotiopsis fici (strain W106-1 / CGMCC3.15140)</name>
    <dbReference type="NCBI Taxonomy" id="1229662"/>
    <lineage>
        <taxon>Eukaryota</taxon>
        <taxon>Fungi</taxon>
        <taxon>Dikarya</taxon>
        <taxon>Ascomycota</taxon>
        <taxon>Pezizomycotina</taxon>
        <taxon>Sordariomycetes</taxon>
        <taxon>Xylariomycetidae</taxon>
        <taxon>Amphisphaeriales</taxon>
        <taxon>Sporocadaceae</taxon>
        <taxon>Pestalotiopsis</taxon>
    </lineage>
</organism>
<dbReference type="PANTHER" id="PTHR37540">
    <property type="entry name" value="TRANSCRIPTION FACTOR (ACR-2), PUTATIVE-RELATED-RELATED"/>
    <property type="match status" value="1"/>
</dbReference>